<dbReference type="GO" id="GO:0050135">
    <property type="term" value="F:NADP+ nucleosidase activity"/>
    <property type="evidence" value="ECO:0007669"/>
    <property type="project" value="InterPro"/>
</dbReference>
<feature type="domain" description="TNT" evidence="2">
    <location>
        <begin position="188"/>
        <end position="272"/>
    </location>
</feature>
<proteinExistence type="predicted"/>
<accession>A0A7Z0WFF2</accession>
<dbReference type="Proteomes" id="UP000185696">
    <property type="component" value="Unassembled WGS sequence"/>
</dbReference>
<dbReference type="EMBL" id="MSIF01000053">
    <property type="protein sequence ID" value="OLF04244.1"/>
    <property type="molecule type" value="Genomic_DNA"/>
</dbReference>
<protein>
    <recommendedName>
        <fullName evidence="2">TNT domain-containing protein</fullName>
    </recommendedName>
</protein>
<dbReference type="PANTHER" id="PTHR42059">
    <property type="entry name" value="TNT DOMAIN-CONTAINING PROTEIN"/>
    <property type="match status" value="1"/>
</dbReference>
<dbReference type="AlphaFoldDB" id="A0A7Z0WFF2"/>
<feature type="region of interest" description="Disordered" evidence="1">
    <location>
        <begin position="72"/>
        <end position="125"/>
    </location>
</feature>
<feature type="compositionally biased region" description="Basic and acidic residues" evidence="1">
    <location>
        <begin position="83"/>
        <end position="110"/>
    </location>
</feature>
<organism evidence="3 4">
    <name type="scientific">Actinophytocola xinjiangensis</name>
    <dbReference type="NCBI Taxonomy" id="485602"/>
    <lineage>
        <taxon>Bacteria</taxon>
        <taxon>Bacillati</taxon>
        <taxon>Actinomycetota</taxon>
        <taxon>Actinomycetes</taxon>
        <taxon>Pseudonocardiales</taxon>
        <taxon>Pseudonocardiaceae</taxon>
    </lineage>
</organism>
<evidence type="ECO:0000256" key="1">
    <source>
        <dbReference type="SAM" id="MobiDB-lite"/>
    </source>
</evidence>
<dbReference type="Pfam" id="PF14021">
    <property type="entry name" value="TNT"/>
    <property type="match status" value="1"/>
</dbReference>
<gene>
    <name evidence="3" type="ORF">BLA60_41660</name>
</gene>
<evidence type="ECO:0000259" key="2">
    <source>
        <dbReference type="Pfam" id="PF14021"/>
    </source>
</evidence>
<dbReference type="InterPro" id="IPR025331">
    <property type="entry name" value="TNT"/>
</dbReference>
<evidence type="ECO:0000313" key="4">
    <source>
        <dbReference type="Proteomes" id="UP000185696"/>
    </source>
</evidence>
<dbReference type="PANTHER" id="PTHR42059:SF1">
    <property type="entry name" value="TNT DOMAIN-CONTAINING PROTEIN"/>
    <property type="match status" value="1"/>
</dbReference>
<evidence type="ECO:0000313" key="3">
    <source>
        <dbReference type="EMBL" id="OLF04244.1"/>
    </source>
</evidence>
<feature type="region of interest" description="Disordered" evidence="1">
    <location>
        <begin position="1"/>
        <end position="43"/>
    </location>
</feature>
<reference evidence="3 4" key="1">
    <citation type="submission" date="2016-12" db="EMBL/GenBank/DDBJ databases">
        <title>The draft genome sequence of Actinophytocola xinjiangensis.</title>
        <authorList>
            <person name="Wang W."/>
            <person name="Yuan L."/>
        </authorList>
    </citation>
    <scope>NUCLEOTIDE SEQUENCE [LARGE SCALE GENOMIC DNA]</scope>
    <source>
        <strain evidence="3 4">CGMCC 4.4663</strain>
    </source>
</reference>
<name>A0A7Z0WFF2_9PSEU</name>
<keyword evidence="4" id="KW-1185">Reference proteome</keyword>
<sequence>MNVAPDPRQAPAPAPRQTVNPGFGRGYPDPLAPAPVPAASPGQPVYRERDEALALFWVHMFPIGHMPVAADRPARQVPPPPAELDRAAGLRFEPGDHPRSALVDGRDRRPGAPVTQTGEPRSRAEVTDLTEGYDPLGGMNERDWDRRYQVRFGRITAEGIRPDGLEFAWPPGELYPEGGSDHGEPEILDEGSEIDRFGPPDGRVFAEAGTAFGQRSLPPAHLDLGYRRYRVCRPLPVWRAVSAAWFAQSGGGVRYRTTHSVLELVALGYLADITREDT</sequence>
<dbReference type="InterPro" id="IPR053024">
    <property type="entry name" value="Fungal_surface_NADase"/>
</dbReference>
<comment type="caution">
    <text evidence="3">The sequence shown here is derived from an EMBL/GenBank/DDBJ whole genome shotgun (WGS) entry which is preliminary data.</text>
</comment>